<dbReference type="SUPFAM" id="SSF58104">
    <property type="entry name" value="Methyl-accepting chemotaxis protein (MCP) signaling domain"/>
    <property type="match status" value="1"/>
</dbReference>
<evidence type="ECO:0000256" key="3">
    <source>
        <dbReference type="ARBA" id="ARBA00022989"/>
    </source>
</evidence>
<evidence type="ECO:0000313" key="10">
    <source>
        <dbReference type="EMBL" id="MFM4892404.1"/>
    </source>
</evidence>
<proteinExistence type="inferred from homology"/>
<comment type="subcellular location">
    <subcellularLocation>
        <location evidence="1">Membrane</location>
        <topology evidence="1">Multi-pass membrane protein</topology>
    </subcellularLocation>
</comment>
<dbReference type="RefSeq" id="WP_392443372.1">
    <property type="nucleotide sequence ID" value="NZ_JBGXBU010000001.1"/>
</dbReference>
<dbReference type="InterPro" id="IPR004090">
    <property type="entry name" value="Chemotax_Me-accpt_rcpt"/>
</dbReference>
<organism evidence="10 11">
    <name type="scientific">Aeromonas bivalvium</name>
    <dbReference type="NCBI Taxonomy" id="440079"/>
    <lineage>
        <taxon>Bacteria</taxon>
        <taxon>Pseudomonadati</taxon>
        <taxon>Pseudomonadota</taxon>
        <taxon>Gammaproteobacteria</taxon>
        <taxon>Aeromonadales</taxon>
        <taxon>Aeromonadaceae</taxon>
        <taxon>Aeromonas</taxon>
    </lineage>
</organism>
<sequence length="642" mass="70130">MNISRYSSLAALILLLLACVLATALGYGWRQLDRSESSQRQHERLELRLATTLQGALRDYLASGDPVRLASAEGARRLAIGQLEQMSGPSVEALKGQLDRMGKKIESDYLAAGKLSGNSQELLQNAERELTAQAKALLRYGQGSEAPAAADYRQGAADLLAALPHLIHLRQQYMAQGSAKQLEALQFELASLSRQADALAALPLLGLLEPAPAQDEFTLGEPERRDLGQQPRNELQSLLRRYPQELTNSQQALTRQQQAREAVNGDLEQMLAAMTRMGDALGAERHRVNQHLATVLGSLALGLVLTALLFAWCQRRWIVRPLIRLRAAFAQLEQTGLAEPLPQGRERNELADIVASYNRLLAHKQQEQAHKEGQLEAVSLSLQGMVSQVQDIHQSTHTTEQAVGEGEQMMSELNQLASEVHQVAADIALHAQHNEQSMTDSERLVGGMLLATEQTGLAIHESGDALAQLRRSVEDVTAIVDVINHIAQQTNLLALNAAIEAARAGEHGRGFAVVADEVRHLSADTQRSLAQITEILQRLTGSGEQITSVLGRIRNESAQQRQQAEQLRQTTQQVRDMARSTAVIALQGADNAKSQEHKLATFAALIGKISQHAHQVSQLAVQVSGHIHHQAQQIPRILGHQG</sequence>
<accession>A0ABW9GPA4</accession>
<dbReference type="PROSITE" id="PS50111">
    <property type="entry name" value="CHEMOTAXIS_TRANSDUC_2"/>
    <property type="match status" value="1"/>
</dbReference>
<dbReference type="Pfam" id="PF00015">
    <property type="entry name" value="MCPsignal"/>
    <property type="match status" value="1"/>
</dbReference>
<dbReference type="InterPro" id="IPR004089">
    <property type="entry name" value="MCPsignal_dom"/>
</dbReference>
<evidence type="ECO:0000256" key="7">
    <source>
        <dbReference type="PROSITE-ProRule" id="PRU00284"/>
    </source>
</evidence>
<keyword evidence="11" id="KW-1185">Reference proteome</keyword>
<evidence type="ECO:0000259" key="8">
    <source>
        <dbReference type="PROSITE" id="PS50111"/>
    </source>
</evidence>
<keyword evidence="4" id="KW-0472">Membrane</keyword>
<dbReference type="InterPro" id="IPR003660">
    <property type="entry name" value="HAMP_dom"/>
</dbReference>
<evidence type="ECO:0000256" key="4">
    <source>
        <dbReference type="ARBA" id="ARBA00023136"/>
    </source>
</evidence>
<dbReference type="PROSITE" id="PS50885">
    <property type="entry name" value="HAMP"/>
    <property type="match status" value="1"/>
</dbReference>
<dbReference type="Pfam" id="PF00672">
    <property type="entry name" value="HAMP"/>
    <property type="match status" value="1"/>
</dbReference>
<evidence type="ECO:0000256" key="5">
    <source>
        <dbReference type="ARBA" id="ARBA00023224"/>
    </source>
</evidence>
<dbReference type="GeneID" id="97219608"/>
<protein>
    <submittedName>
        <fullName evidence="10">Methyl-accepting chemotaxis protein</fullName>
    </submittedName>
</protein>
<feature type="domain" description="Methyl-accepting transducer" evidence="8">
    <location>
        <begin position="374"/>
        <end position="610"/>
    </location>
</feature>
<dbReference type="Proteomes" id="UP001630969">
    <property type="component" value="Unassembled WGS sequence"/>
</dbReference>
<dbReference type="SMART" id="SM00283">
    <property type="entry name" value="MA"/>
    <property type="match status" value="1"/>
</dbReference>
<dbReference type="EMBL" id="JBGXBU010000001">
    <property type="protein sequence ID" value="MFM4892404.1"/>
    <property type="molecule type" value="Genomic_DNA"/>
</dbReference>
<reference evidence="10 11" key="1">
    <citation type="submission" date="2024-09" db="EMBL/GenBank/DDBJ databases">
        <title>Aeromonas strains Genome sequencing and assembly.</title>
        <authorList>
            <person name="Hu X."/>
            <person name="Tang B."/>
        </authorList>
    </citation>
    <scope>NUCLEOTIDE SEQUENCE [LARGE SCALE GENOMIC DNA]</scope>
    <source>
        <strain evidence="10 11">NB23SCDHY001</strain>
    </source>
</reference>
<evidence type="ECO:0000256" key="1">
    <source>
        <dbReference type="ARBA" id="ARBA00004141"/>
    </source>
</evidence>
<name>A0ABW9GPA4_9GAMM</name>
<dbReference type="PROSITE" id="PS51257">
    <property type="entry name" value="PROKAR_LIPOPROTEIN"/>
    <property type="match status" value="1"/>
</dbReference>
<keyword evidence="2" id="KW-0812">Transmembrane</keyword>
<comment type="caution">
    <text evidence="10">The sequence shown here is derived from an EMBL/GenBank/DDBJ whole genome shotgun (WGS) entry which is preliminary data.</text>
</comment>
<dbReference type="PRINTS" id="PR00260">
    <property type="entry name" value="CHEMTRNSDUCR"/>
</dbReference>
<keyword evidence="5 7" id="KW-0807">Transducer</keyword>
<gene>
    <name evidence="10" type="ORF">ACEUDJ_05875</name>
</gene>
<evidence type="ECO:0000256" key="2">
    <source>
        <dbReference type="ARBA" id="ARBA00022692"/>
    </source>
</evidence>
<evidence type="ECO:0000259" key="9">
    <source>
        <dbReference type="PROSITE" id="PS50885"/>
    </source>
</evidence>
<dbReference type="Gene3D" id="1.10.287.950">
    <property type="entry name" value="Methyl-accepting chemotaxis protein"/>
    <property type="match status" value="1"/>
</dbReference>
<dbReference type="PANTHER" id="PTHR32089:SF119">
    <property type="entry name" value="METHYL-ACCEPTING CHEMOTAXIS PROTEIN CTPL"/>
    <property type="match status" value="1"/>
</dbReference>
<dbReference type="SMART" id="SM00304">
    <property type="entry name" value="HAMP"/>
    <property type="match status" value="1"/>
</dbReference>
<evidence type="ECO:0000256" key="6">
    <source>
        <dbReference type="ARBA" id="ARBA00029447"/>
    </source>
</evidence>
<feature type="domain" description="HAMP" evidence="9">
    <location>
        <begin position="316"/>
        <end position="369"/>
    </location>
</feature>
<evidence type="ECO:0000313" key="11">
    <source>
        <dbReference type="Proteomes" id="UP001630969"/>
    </source>
</evidence>
<dbReference type="PANTHER" id="PTHR32089">
    <property type="entry name" value="METHYL-ACCEPTING CHEMOTAXIS PROTEIN MCPB"/>
    <property type="match status" value="1"/>
</dbReference>
<keyword evidence="3" id="KW-1133">Transmembrane helix</keyword>
<comment type="similarity">
    <text evidence="6">Belongs to the methyl-accepting chemotaxis (MCP) protein family.</text>
</comment>